<evidence type="ECO:0008006" key="3">
    <source>
        <dbReference type="Google" id="ProtNLM"/>
    </source>
</evidence>
<accession>S4P6G6</accession>
<dbReference type="EMBL" id="GAIX01006851">
    <property type="protein sequence ID" value="JAA85709.1"/>
    <property type="molecule type" value="Transcribed_RNA"/>
</dbReference>
<organism evidence="2">
    <name type="scientific">Pararge aegeria</name>
    <name type="common">speckled wood butterfly</name>
    <dbReference type="NCBI Taxonomy" id="116150"/>
    <lineage>
        <taxon>Eukaryota</taxon>
        <taxon>Metazoa</taxon>
        <taxon>Ecdysozoa</taxon>
        <taxon>Arthropoda</taxon>
        <taxon>Hexapoda</taxon>
        <taxon>Insecta</taxon>
        <taxon>Pterygota</taxon>
        <taxon>Neoptera</taxon>
        <taxon>Endopterygota</taxon>
        <taxon>Lepidoptera</taxon>
        <taxon>Glossata</taxon>
        <taxon>Ditrysia</taxon>
        <taxon>Papilionoidea</taxon>
        <taxon>Nymphalidae</taxon>
        <taxon>Satyrinae</taxon>
        <taxon>Satyrini</taxon>
        <taxon>Parargina</taxon>
        <taxon>Pararge</taxon>
    </lineage>
</organism>
<evidence type="ECO:0000256" key="1">
    <source>
        <dbReference type="SAM" id="SignalP"/>
    </source>
</evidence>
<reference evidence="2" key="1">
    <citation type="journal article" date="2013" name="BMC Genomics">
        <title>Unscrambling butterfly oogenesis.</title>
        <authorList>
            <person name="Carter J.M."/>
            <person name="Baker S.C."/>
            <person name="Pink R."/>
            <person name="Carter D.R."/>
            <person name="Collins A."/>
            <person name="Tomlin J."/>
            <person name="Gibbs M."/>
            <person name="Breuker C.J."/>
        </authorList>
    </citation>
    <scope>NUCLEOTIDE SEQUENCE</scope>
    <source>
        <tissue evidence="2">Ovary</tissue>
    </source>
</reference>
<evidence type="ECO:0000313" key="2">
    <source>
        <dbReference type="EMBL" id="JAA85709.1"/>
    </source>
</evidence>
<protein>
    <recommendedName>
        <fullName evidence="3">Secreted protein</fullName>
    </recommendedName>
</protein>
<proteinExistence type="predicted"/>
<feature type="signal peptide" evidence="1">
    <location>
        <begin position="1"/>
        <end position="21"/>
    </location>
</feature>
<keyword evidence="1" id="KW-0732">Signal</keyword>
<feature type="chain" id="PRO_5004521959" description="Secreted protein" evidence="1">
    <location>
        <begin position="22"/>
        <end position="78"/>
    </location>
</feature>
<dbReference type="AlphaFoldDB" id="S4P6G6"/>
<reference evidence="2" key="2">
    <citation type="submission" date="2013-05" db="EMBL/GenBank/DDBJ databases">
        <authorList>
            <person name="Carter J.-M."/>
            <person name="Baker S.C."/>
            <person name="Pink R."/>
            <person name="Carter D.R.F."/>
            <person name="Collins A."/>
            <person name="Tomlin J."/>
            <person name="Gibbs M."/>
            <person name="Breuker C.J."/>
        </authorList>
    </citation>
    <scope>NUCLEOTIDE SEQUENCE</scope>
    <source>
        <tissue evidence="2">Ovary</tissue>
    </source>
</reference>
<name>S4P6G6_9NEOP</name>
<sequence length="78" mass="8546">MSSFKIYVILICTKLSRGVDSCQFCSYASQLPKYCVTFILYSAPGQGLTVASLVSCKYQSISGALTPPHCAQSFLLFY</sequence>